<dbReference type="EMBL" id="LT853882">
    <property type="protein sequence ID" value="SMQ99920.1"/>
    <property type="molecule type" value="Genomic_DNA"/>
</dbReference>
<feature type="region of interest" description="Disordered" evidence="1">
    <location>
        <begin position="166"/>
        <end position="198"/>
    </location>
</feature>
<evidence type="ECO:0000256" key="1">
    <source>
        <dbReference type="SAM" id="MobiDB-lite"/>
    </source>
</evidence>
<keyword evidence="4" id="KW-1185">Reference proteome</keyword>
<name>A0A1Y6HCB7_9XANT</name>
<reference evidence="3 5" key="1">
    <citation type="submission" date="2017-05" db="EMBL/GenBank/DDBJ databases">
        <authorList>
            <person name="Song R."/>
            <person name="Chenine A.L."/>
            <person name="Ruprecht R.M."/>
        </authorList>
    </citation>
    <scope>NUCLEOTIDE SEQUENCE [LARGE SCALE GENOMIC DNA]</scope>
    <source>
        <strain evidence="3">PD5205</strain>
    </source>
</reference>
<dbReference type="Proteomes" id="UP000195953">
    <property type="component" value="Chromosome 1"/>
</dbReference>
<organism evidence="3 5">
    <name type="scientific">Xanthomonas fragariae</name>
    <dbReference type="NCBI Taxonomy" id="48664"/>
    <lineage>
        <taxon>Bacteria</taxon>
        <taxon>Pseudomonadati</taxon>
        <taxon>Pseudomonadota</taxon>
        <taxon>Gammaproteobacteria</taxon>
        <taxon>Lysobacterales</taxon>
        <taxon>Lysobacteraceae</taxon>
        <taxon>Xanthomonas</taxon>
    </lineage>
</organism>
<protein>
    <submittedName>
        <fullName evidence="3">Uncharacterized protein</fullName>
    </submittedName>
</protein>
<dbReference type="Proteomes" id="UP000195877">
    <property type="component" value="Chromosome 1"/>
</dbReference>
<evidence type="ECO:0000313" key="3">
    <source>
        <dbReference type="EMBL" id="SMR02627.1"/>
    </source>
</evidence>
<evidence type="ECO:0000313" key="5">
    <source>
        <dbReference type="Proteomes" id="UP000195953"/>
    </source>
</evidence>
<sequence length="198" mass="21388">MPNIWQTPISSGPDSKPGRYSGRGDVAIGTQQARILEVCCVVQTLPNPIPTFPLEVPVQTVDTREPTASLKSAGHPLVDQYLAALKAGDEQGARTAAMAFAIPERWQQTVADAEQRILAKQQQLPGRDNPLFEQALTHLERLGPQAGGYLDRVQMEGVALSGQAATPAQHRCADTSPGWSELAGNLEQPVTDRPRAHR</sequence>
<dbReference type="AlphaFoldDB" id="A0A1Y6HCB7"/>
<dbReference type="EMBL" id="LT853885">
    <property type="protein sequence ID" value="SMR02627.1"/>
    <property type="molecule type" value="Genomic_DNA"/>
</dbReference>
<evidence type="ECO:0000313" key="4">
    <source>
        <dbReference type="Proteomes" id="UP000195877"/>
    </source>
</evidence>
<reference evidence="2 4" key="2">
    <citation type="submission" date="2017-05" db="EMBL/GenBank/DDBJ databases">
        <authorList>
            <person name="Blom J."/>
        </authorList>
    </citation>
    <scope>NUCLEOTIDE SEQUENCE [LARGE SCALE GENOMIC DNA]</scope>
    <source>
        <strain evidence="2">PD885</strain>
    </source>
</reference>
<proteinExistence type="predicted"/>
<gene>
    <name evidence="3" type="ORF">PD5205_01316</name>
    <name evidence="2" type="ORF">PD885_02690</name>
</gene>
<evidence type="ECO:0000313" key="2">
    <source>
        <dbReference type="EMBL" id="SMQ99920.1"/>
    </source>
</evidence>
<accession>A0A1Y6HCB7</accession>